<dbReference type="Gene3D" id="3.30.479.30">
    <property type="entry name" value="Band 7 domain"/>
    <property type="match status" value="1"/>
</dbReference>
<dbReference type="SMART" id="SM00244">
    <property type="entry name" value="PHB"/>
    <property type="match status" value="1"/>
</dbReference>
<sequence>MKKVRIAAVQAALVFRHGVYQRLLTEGVYWLWGADTAQVFDRGQPFVPGMELNLLLAHEDLARELEVVEVAGHEIVLQYSDGVLNTVLTPGRYAFWKGVLRYDFVRADLSKIAITEPIDRTTLGHRLVAPFVRSYTVEAFERAVLLVDGKYAGLLDSGTYQWWKNAITIQVAKVDTRLQQLELSGQEILTRDKAMLRINAFAQYGVTDVEKALLHNKEHERQLYVQVQLALREYIGGYSLDELLEKRADLVESVLRSVQTAAATLGVEVRHFGIRDIILPGDVKEILNSMLLAEKKAQANSIMRREETASTRSLLNTAKLMEENSMLFKLKELEYVEKIADRIGSLSVSGNSQLLEQLKALFVPK</sequence>
<evidence type="ECO:0000313" key="5">
    <source>
        <dbReference type="Proteomes" id="UP000295164"/>
    </source>
</evidence>
<dbReference type="RefSeq" id="WP_131851432.1">
    <property type="nucleotide sequence ID" value="NZ_SKFH01000008.1"/>
</dbReference>
<accession>A0A4R4E2H8</accession>
<keyword evidence="5" id="KW-1185">Reference proteome</keyword>
<comment type="subcellular location">
    <subcellularLocation>
        <location evidence="1">Membrane</location>
        <topology evidence="1">Single-pass membrane protein</topology>
    </subcellularLocation>
</comment>
<proteinExistence type="inferred from homology"/>
<reference evidence="4 5" key="1">
    <citation type="submission" date="2019-03" db="EMBL/GenBank/DDBJ databases">
        <authorList>
            <person name="Kim M.K.M."/>
        </authorList>
    </citation>
    <scope>NUCLEOTIDE SEQUENCE [LARGE SCALE GENOMIC DNA]</scope>
    <source>
        <strain evidence="4 5">17J68-15</strain>
    </source>
</reference>
<dbReference type="OrthoDB" id="5501731at2"/>
<evidence type="ECO:0000259" key="3">
    <source>
        <dbReference type="SMART" id="SM00244"/>
    </source>
</evidence>
<name>A0A4R4E2H8_9BACT</name>
<feature type="domain" description="Band 7" evidence="3">
    <location>
        <begin position="132"/>
        <end position="291"/>
    </location>
</feature>
<dbReference type="AlphaFoldDB" id="A0A4R4E2H8"/>
<comment type="similarity">
    <text evidence="2">Belongs to the band 7/mec-2 family.</text>
</comment>
<dbReference type="PANTHER" id="PTHR10264:SF83">
    <property type="entry name" value="BLL5629 PROTEIN"/>
    <property type="match status" value="1"/>
</dbReference>
<evidence type="ECO:0000256" key="1">
    <source>
        <dbReference type="ARBA" id="ARBA00004167"/>
    </source>
</evidence>
<dbReference type="InterPro" id="IPR036013">
    <property type="entry name" value="Band_7/SPFH_dom_sf"/>
</dbReference>
<dbReference type="Pfam" id="PF01145">
    <property type="entry name" value="Band_7"/>
    <property type="match status" value="1"/>
</dbReference>
<protein>
    <submittedName>
        <fullName evidence="4">Slipin family protein</fullName>
    </submittedName>
</protein>
<dbReference type="PRINTS" id="PR00721">
    <property type="entry name" value="STOMATIN"/>
</dbReference>
<dbReference type="InterPro" id="IPR043202">
    <property type="entry name" value="Band-7_stomatin-like"/>
</dbReference>
<dbReference type="EMBL" id="SKFH01000008">
    <property type="protein sequence ID" value="TCZ73087.1"/>
    <property type="molecule type" value="Genomic_DNA"/>
</dbReference>
<dbReference type="PANTHER" id="PTHR10264">
    <property type="entry name" value="BAND 7 PROTEIN-RELATED"/>
    <property type="match status" value="1"/>
</dbReference>
<organism evidence="4 5">
    <name type="scientific">Flaviaesturariibacter aridisoli</name>
    <dbReference type="NCBI Taxonomy" id="2545761"/>
    <lineage>
        <taxon>Bacteria</taxon>
        <taxon>Pseudomonadati</taxon>
        <taxon>Bacteroidota</taxon>
        <taxon>Chitinophagia</taxon>
        <taxon>Chitinophagales</taxon>
        <taxon>Chitinophagaceae</taxon>
        <taxon>Flaviaestuariibacter</taxon>
    </lineage>
</organism>
<gene>
    <name evidence="4" type="ORF">E0486_06960</name>
</gene>
<dbReference type="Proteomes" id="UP000295164">
    <property type="component" value="Unassembled WGS sequence"/>
</dbReference>
<dbReference type="InterPro" id="IPR001972">
    <property type="entry name" value="Stomatin_HflK_fam"/>
</dbReference>
<dbReference type="GO" id="GO:0005886">
    <property type="term" value="C:plasma membrane"/>
    <property type="evidence" value="ECO:0007669"/>
    <property type="project" value="InterPro"/>
</dbReference>
<dbReference type="SUPFAM" id="SSF117892">
    <property type="entry name" value="Band 7/SPFH domain"/>
    <property type="match status" value="1"/>
</dbReference>
<dbReference type="CDD" id="cd13438">
    <property type="entry name" value="SPFH_eoslipins_u2"/>
    <property type="match status" value="1"/>
</dbReference>
<evidence type="ECO:0000256" key="2">
    <source>
        <dbReference type="ARBA" id="ARBA00008164"/>
    </source>
</evidence>
<dbReference type="InterPro" id="IPR001107">
    <property type="entry name" value="Band_7"/>
</dbReference>
<comment type="caution">
    <text evidence="4">The sequence shown here is derived from an EMBL/GenBank/DDBJ whole genome shotgun (WGS) entry which is preliminary data.</text>
</comment>
<evidence type="ECO:0000313" key="4">
    <source>
        <dbReference type="EMBL" id="TCZ73087.1"/>
    </source>
</evidence>